<dbReference type="STRING" id="3871.A0A1J7IYF8"/>
<dbReference type="EMBL" id="CM007361">
    <property type="protein sequence ID" value="OIW17858.1"/>
    <property type="molecule type" value="Genomic_DNA"/>
</dbReference>
<dbReference type="Gramene" id="OIW17858">
    <property type="protein sequence ID" value="OIW17858"/>
    <property type="gene ID" value="TanjilG_14104"/>
</dbReference>
<dbReference type="PANTHER" id="PTHR36013">
    <property type="entry name" value="ATP SYNTHASE 24 KDA SUBUNIT, MITOCHONDRIAL-RELATED"/>
    <property type="match status" value="1"/>
</dbReference>
<feature type="coiled-coil region" evidence="1">
    <location>
        <begin position="418"/>
        <end position="449"/>
    </location>
</feature>
<dbReference type="Proteomes" id="UP000188354">
    <property type="component" value="Chromosome LG01"/>
</dbReference>
<accession>A0A1J7IYF8</accession>
<gene>
    <name evidence="2" type="ORF">TanjilG_14104</name>
</gene>
<evidence type="ECO:0000256" key="1">
    <source>
        <dbReference type="SAM" id="Coils"/>
    </source>
</evidence>
<keyword evidence="1" id="KW-0175">Coiled coil</keyword>
<dbReference type="AlphaFoldDB" id="A0A1J7IYF8"/>
<name>A0A1J7IYF8_LUPAN</name>
<protein>
    <submittedName>
        <fullName evidence="2">Uncharacterized protein</fullName>
    </submittedName>
</protein>
<evidence type="ECO:0000313" key="3">
    <source>
        <dbReference type="Proteomes" id="UP000188354"/>
    </source>
</evidence>
<dbReference type="GO" id="GO:0009555">
    <property type="term" value="P:pollen development"/>
    <property type="evidence" value="ECO:0007669"/>
    <property type="project" value="InterPro"/>
</dbReference>
<dbReference type="PANTHER" id="PTHR36013:SF2">
    <property type="entry name" value="ATP SYNTHASE 24 KDA SUBUNIT, MITOCHONDRIAL-RELATED"/>
    <property type="match status" value="1"/>
</dbReference>
<sequence length="469" mass="53108">MDNIVEWFASTHTIHKERSIYIAANVYGSQVLLQKEYAVPVRHFAKEAAPPALKGDTMLKNIFVELKNKYETAIGLLKKEKITIDPEDPAAVSHYAQVMKTIREKASLSSESQHIQESIETQTADIPDARTYLLTLKEIRIKSGLADDLGAEALMIEALEKIEKDLKKPLLRNDKKGMDLLLAEFDKINKKLGIQKENLPKYEEKLELSIAKAQLEELKKDALEAIETQSKREEFKDEGTVDVYGSQVLLQKEYAVPVRHFAKEAAPPALKGDTMLKNIFVELKNKYETAIGLLKKEKITIDPEDPAAVSHYAQVMKTIREKASLSSESQHIQESIETQTADIPDARTYLLTLKEIRIKSGLADDLGAEALMIEALEKIEKDLKKPLLRNDKKGMDLLLAEFDKINKKLGIQKENLPKYEEKLELSIAKAQLEELKKDALEAIETQSKREEFKDEGTVDVKSLDIRNFI</sequence>
<feature type="coiled-coil region" evidence="1">
    <location>
        <begin position="201"/>
        <end position="232"/>
    </location>
</feature>
<organism evidence="2 3">
    <name type="scientific">Lupinus angustifolius</name>
    <name type="common">Narrow-leaved blue lupine</name>
    <dbReference type="NCBI Taxonomy" id="3871"/>
    <lineage>
        <taxon>Eukaryota</taxon>
        <taxon>Viridiplantae</taxon>
        <taxon>Streptophyta</taxon>
        <taxon>Embryophyta</taxon>
        <taxon>Tracheophyta</taxon>
        <taxon>Spermatophyta</taxon>
        <taxon>Magnoliopsida</taxon>
        <taxon>eudicotyledons</taxon>
        <taxon>Gunneridae</taxon>
        <taxon>Pentapetalae</taxon>
        <taxon>rosids</taxon>
        <taxon>fabids</taxon>
        <taxon>Fabales</taxon>
        <taxon>Fabaceae</taxon>
        <taxon>Papilionoideae</taxon>
        <taxon>50 kb inversion clade</taxon>
        <taxon>genistoids sensu lato</taxon>
        <taxon>core genistoids</taxon>
        <taxon>Genisteae</taxon>
        <taxon>Lupinus</taxon>
    </lineage>
</organism>
<dbReference type="Pfam" id="PF15704">
    <property type="entry name" value="Mt_ATP_synt"/>
    <property type="match status" value="2"/>
</dbReference>
<evidence type="ECO:0000313" key="2">
    <source>
        <dbReference type="EMBL" id="OIW17858.1"/>
    </source>
</evidence>
<proteinExistence type="predicted"/>
<keyword evidence="3" id="KW-1185">Reference proteome</keyword>
<reference evidence="2 3" key="1">
    <citation type="journal article" date="2017" name="Plant Biotechnol. J.">
        <title>A comprehensive draft genome sequence for lupin (Lupinus angustifolius), an emerging health food: insights into plant-microbe interactions and legume evolution.</title>
        <authorList>
            <person name="Hane J.K."/>
            <person name="Ming Y."/>
            <person name="Kamphuis L.G."/>
            <person name="Nelson M.N."/>
            <person name="Garg G."/>
            <person name="Atkins C.A."/>
            <person name="Bayer P.E."/>
            <person name="Bravo A."/>
            <person name="Bringans S."/>
            <person name="Cannon S."/>
            <person name="Edwards D."/>
            <person name="Foley R."/>
            <person name="Gao L.L."/>
            <person name="Harrison M.J."/>
            <person name="Huang W."/>
            <person name="Hurgobin B."/>
            <person name="Li S."/>
            <person name="Liu C.W."/>
            <person name="McGrath A."/>
            <person name="Morahan G."/>
            <person name="Murray J."/>
            <person name="Weller J."/>
            <person name="Jian J."/>
            <person name="Singh K.B."/>
        </authorList>
    </citation>
    <scope>NUCLEOTIDE SEQUENCE [LARGE SCALE GENOMIC DNA]</scope>
    <source>
        <strain evidence="3">cv. Tanjil</strain>
        <tissue evidence="2">Whole plant</tissue>
    </source>
</reference>
<dbReference type="InterPro" id="IPR031432">
    <property type="entry name" value="MGP1"/>
</dbReference>